<organism evidence="2 3">
    <name type="scientific">Fervidibacillus halotolerans</name>
    <dbReference type="NCBI Taxonomy" id="2980027"/>
    <lineage>
        <taxon>Bacteria</taxon>
        <taxon>Bacillati</taxon>
        <taxon>Bacillota</taxon>
        <taxon>Bacilli</taxon>
        <taxon>Bacillales</taxon>
        <taxon>Bacillaceae</taxon>
        <taxon>Fervidibacillus</taxon>
    </lineage>
</organism>
<keyword evidence="1" id="KW-0812">Transmembrane</keyword>
<protein>
    <submittedName>
        <fullName evidence="2">Uncharacterized protein</fullName>
    </submittedName>
</protein>
<proteinExistence type="predicted"/>
<reference evidence="2" key="1">
    <citation type="submission" date="2022-09" db="EMBL/GenBank/DDBJ databases">
        <title>Complete Genomes of Fervidibacillus albus and Fervidibacillus halotolerans isolated from tidal flat sediments.</title>
        <authorList>
            <person name="Kwon K.K."/>
            <person name="Yang S.-H."/>
            <person name="Park M.J."/>
            <person name="Oh H.-M."/>
        </authorList>
    </citation>
    <scope>NUCLEOTIDE SEQUENCE</scope>
    <source>
        <strain evidence="2">MEBiC13594</strain>
    </source>
</reference>
<keyword evidence="1" id="KW-0472">Membrane</keyword>
<evidence type="ECO:0000256" key="1">
    <source>
        <dbReference type="SAM" id="Phobius"/>
    </source>
</evidence>
<feature type="transmembrane region" description="Helical" evidence="1">
    <location>
        <begin position="20"/>
        <end position="40"/>
    </location>
</feature>
<sequence>MSKWLTPEEMERKRERKRKLSYILYTVFAAIIGGLVTIVLQSL</sequence>
<evidence type="ECO:0000313" key="3">
    <source>
        <dbReference type="Proteomes" id="UP001164726"/>
    </source>
</evidence>
<accession>A0A9E8RYW6</accession>
<keyword evidence="1" id="KW-1133">Transmembrane helix</keyword>
<dbReference type="AlphaFoldDB" id="A0A9E8RYW6"/>
<dbReference type="Proteomes" id="UP001164726">
    <property type="component" value="Chromosome"/>
</dbReference>
<dbReference type="EMBL" id="CP106877">
    <property type="protein sequence ID" value="WAA13261.1"/>
    <property type="molecule type" value="Genomic_DNA"/>
</dbReference>
<dbReference type="KEGG" id="fhl:OE105_03825"/>
<keyword evidence="3" id="KW-1185">Reference proteome</keyword>
<name>A0A9E8RYW6_9BACI</name>
<gene>
    <name evidence="2" type="ORF">OE105_03825</name>
</gene>
<dbReference type="RefSeq" id="WP_275421414.1">
    <property type="nucleotide sequence ID" value="NZ_CP106877.1"/>
</dbReference>
<evidence type="ECO:0000313" key="2">
    <source>
        <dbReference type="EMBL" id="WAA13261.1"/>
    </source>
</evidence>